<reference evidence="14" key="1">
    <citation type="submission" date="2025-08" db="UniProtKB">
        <authorList>
            <consortium name="RefSeq"/>
        </authorList>
    </citation>
    <scope>IDENTIFICATION</scope>
</reference>
<evidence type="ECO:0000256" key="7">
    <source>
        <dbReference type="ARBA" id="ARBA00023098"/>
    </source>
</evidence>
<feature type="transmembrane region" description="Helical" evidence="10">
    <location>
        <begin position="466"/>
        <end position="488"/>
    </location>
</feature>
<keyword evidence="13" id="KW-1185">Reference proteome</keyword>
<keyword evidence="7 10" id="KW-0443">Lipid metabolism</keyword>
<keyword evidence="4 10" id="KW-0812">Transmembrane</keyword>
<dbReference type="KEGG" id="csol:105360649"/>
<feature type="domain" description="Fatty acyl-CoA reductase C-terminal" evidence="11">
    <location>
        <begin position="361"/>
        <end position="453"/>
    </location>
</feature>
<evidence type="ECO:0000256" key="8">
    <source>
        <dbReference type="ARBA" id="ARBA00023136"/>
    </source>
</evidence>
<dbReference type="Gene3D" id="3.40.50.720">
    <property type="entry name" value="NAD(P)-binding Rossmann-like Domain"/>
    <property type="match status" value="1"/>
</dbReference>
<evidence type="ECO:0000259" key="12">
    <source>
        <dbReference type="Pfam" id="PF07993"/>
    </source>
</evidence>
<dbReference type="GO" id="GO:0102965">
    <property type="term" value="F:alcohol-forming long-chain fatty acyl-CoA reductase activity"/>
    <property type="evidence" value="ECO:0007669"/>
    <property type="project" value="UniProtKB-EC"/>
</dbReference>
<evidence type="ECO:0000256" key="1">
    <source>
        <dbReference type="ARBA" id="ARBA00004141"/>
    </source>
</evidence>
<dbReference type="FunFam" id="3.40.50.720:FF:000143">
    <property type="entry name" value="Fatty acyl-CoA reductase"/>
    <property type="match status" value="1"/>
</dbReference>
<accession>A0AAJ7DT22</accession>
<dbReference type="GeneID" id="105360649"/>
<dbReference type="AlphaFoldDB" id="A0AAJ7DT22"/>
<protein>
    <recommendedName>
        <fullName evidence="10">Fatty acyl-CoA reductase</fullName>
        <ecNumber evidence="10">1.2.1.84</ecNumber>
    </recommendedName>
</protein>
<dbReference type="GO" id="GO:0035336">
    <property type="term" value="P:long-chain fatty-acyl-CoA metabolic process"/>
    <property type="evidence" value="ECO:0007669"/>
    <property type="project" value="TreeGrafter"/>
</dbReference>
<name>A0AAJ7DT22_9HYME</name>
<dbReference type="PANTHER" id="PTHR11011:SF116">
    <property type="entry name" value="FATTY ACYL-COA REDUCTASE CG5065-RELATED"/>
    <property type="match status" value="1"/>
</dbReference>
<evidence type="ECO:0000256" key="9">
    <source>
        <dbReference type="ARBA" id="ARBA00052530"/>
    </source>
</evidence>
<evidence type="ECO:0000256" key="6">
    <source>
        <dbReference type="ARBA" id="ARBA00022989"/>
    </source>
</evidence>
<dbReference type="SUPFAM" id="SSF51735">
    <property type="entry name" value="NAD(P)-binding Rossmann-fold domains"/>
    <property type="match status" value="1"/>
</dbReference>
<dbReference type="Proteomes" id="UP000695007">
    <property type="component" value="Unplaced"/>
</dbReference>
<dbReference type="InterPro" id="IPR026055">
    <property type="entry name" value="FAR"/>
</dbReference>
<evidence type="ECO:0000256" key="3">
    <source>
        <dbReference type="ARBA" id="ARBA00022516"/>
    </source>
</evidence>
<gene>
    <name evidence="14" type="primary">LOC105360649</name>
</gene>
<comment type="function">
    <text evidence="10">Catalyzes the reduction of fatty acyl-CoA to fatty alcohols.</text>
</comment>
<dbReference type="EC" id="1.2.1.84" evidence="10"/>
<evidence type="ECO:0000256" key="5">
    <source>
        <dbReference type="ARBA" id="ARBA00022857"/>
    </source>
</evidence>
<comment type="subcellular location">
    <subcellularLocation>
        <location evidence="1">Membrane</location>
        <topology evidence="1">Multi-pass membrane protein</topology>
    </subcellularLocation>
</comment>
<keyword evidence="8 10" id="KW-0472">Membrane</keyword>
<keyword evidence="5 10" id="KW-0521">NADP</keyword>
<keyword evidence="3 10" id="KW-0444">Lipid biosynthesis</keyword>
<sequence length="509" mass="57058">MTNMGSEKPSITEWFQGRHVLVTGGTGFMGKVLVSKFLKSCPEVEAIYLIIREKKGIPSKNRISTLVQQEPFRLLRENHPERLKKLVVVPGDTTCDGLGMSTDDANIIKNNVSVVINMAANVRFDVPLKSAVTMNTKGTANVIALAKQLKNLDSFIHVSTAYCHCHETVLYEKHYPVSISPEAIMKIVDEIPENIVSAMSPNLLGEQPNTYAFTKALGEDLVNKCGLPSGILRPSIVVGSLKEPDCGWVDNINGPTGLMIGAGKGVIRSMLGKPHYKADLIPCDLAVNMTIALAWKVGLEKPEKTLFVNSTLSDENPITWGEAIETGRQCVITNPFSQPLWYPGGNFTTSKFVHFMIVILFQLIPAYILDGLLMLTGNKPFLIKVQDRIHYGIKLVDYYMRKEWVFKNENQKALLESLSLHDRKIFYMNVKEIKWSEFISNYILGARKYYLKDDPSTLPRARRIFAYLYVIDQVVKIGFMLLAGWLIYSCLLPYKTIIGTSFHASELVD</sequence>
<dbReference type="InterPro" id="IPR036291">
    <property type="entry name" value="NAD(P)-bd_dom_sf"/>
</dbReference>
<feature type="transmembrane region" description="Helical" evidence="10">
    <location>
        <begin position="352"/>
        <end position="375"/>
    </location>
</feature>
<comment type="catalytic activity">
    <reaction evidence="9 10">
        <text>a long-chain fatty acyl-CoA + 2 NADPH + 2 H(+) = a long-chain primary fatty alcohol + 2 NADP(+) + CoA</text>
        <dbReference type="Rhea" id="RHEA:52716"/>
        <dbReference type="ChEBI" id="CHEBI:15378"/>
        <dbReference type="ChEBI" id="CHEBI:57287"/>
        <dbReference type="ChEBI" id="CHEBI:57783"/>
        <dbReference type="ChEBI" id="CHEBI:58349"/>
        <dbReference type="ChEBI" id="CHEBI:77396"/>
        <dbReference type="ChEBI" id="CHEBI:83139"/>
        <dbReference type="EC" id="1.2.1.84"/>
    </reaction>
</comment>
<dbReference type="GO" id="GO:0016020">
    <property type="term" value="C:membrane"/>
    <property type="evidence" value="ECO:0007669"/>
    <property type="project" value="UniProtKB-SubCell"/>
</dbReference>
<dbReference type="Pfam" id="PF03015">
    <property type="entry name" value="Sterile"/>
    <property type="match status" value="1"/>
</dbReference>
<dbReference type="InterPro" id="IPR013120">
    <property type="entry name" value="FAR_NAD-bd"/>
</dbReference>
<dbReference type="GO" id="GO:0005777">
    <property type="term" value="C:peroxisome"/>
    <property type="evidence" value="ECO:0007669"/>
    <property type="project" value="TreeGrafter"/>
</dbReference>
<dbReference type="CDD" id="cd05236">
    <property type="entry name" value="FAR-N_SDR_e"/>
    <property type="match status" value="1"/>
</dbReference>
<dbReference type="Pfam" id="PF07993">
    <property type="entry name" value="NAD_binding_4"/>
    <property type="match status" value="1"/>
</dbReference>
<keyword evidence="10" id="KW-0560">Oxidoreductase</keyword>
<proteinExistence type="inferred from homology"/>
<keyword evidence="6 10" id="KW-1133">Transmembrane helix</keyword>
<evidence type="ECO:0000259" key="11">
    <source>
        <dbReference type="Pfam" id="PF03015"/>
    </source>
</evidence>
<evidence type="ECO:0000313" key="14">
    <source>
        <dbReference type="RefSeq" id="XP_011495913.1"/>
    </source>
</evidence>
<dbReference type="PANTHER" id="PTHR11011">
    <property type="entry name" value="MALE STERILITY PROTEIN 2-RELATED"/>
    <property type="match status" value="1"/>
</dbReference>
<dbReference type="CDD" id="cd09071">
    <property type="entry name" value="FAR_C"/>
    <property type="match status" value="1"/>
</dbReference>
<evidence type="ECO:0000313" key="13">
    <source>
        <dbReference type="Proteomes" id="UP000695007"/>
    </source>
</evidence>
<evidence type="ECO:0000256" key="10">
    <source>
        <dbReference type="RuleBase" id="RU363097"/>
    </source>
</evidence>
<evidence type="ECO:0000256" key="4">
    <source>
        <dbReference type="ARBA" id="ARBA00022692"/>
    </source>
</evidence>
<dbReference type="GO" id="GO:0080019">
    <property type="term" value="F:alcohol-forming very long-chain fatty acyl-CoA reductase activity"/>
    <property type="evidence" value="ECO:0007669"/>
    <property type="project" value="InterPro"/>
</dbReference>
<feature type="domain" description="Thioester reductase (TE)" evidence="12">
    <location>
        <begin position="22"/>
        <end position="289"/>
    </location>
</feature>
<dbReference type="InterPro" id="IPR033640">
    <property type="entry name" value="FAR_C"/>
</dbReference>
<dbReference type="RefSeq" id="XP_011495913.1">
    <property type="nucleotide sequence ID" value="XM_011497611.1"/>
</dbReference>
<evidence type="ECO:0000256" key="2">
    <source>
        <dbReference type="ARBA" id="ARBA00005928"/>
    </source>
</evidence>
<comment type="similarity">
    <text evidence="2 10">Belongs to the fatty acyl-CoA reductase family.</text>
</comment>
<organism evidence="13 14">
    <name type="scientific">Ceratosolen solmsi marchali</name>
    <dbReference type="NCBI Taxonomy" id="326594"/>
    <lineage>
        <taxon>Eukaryota</taxon>
        <taxon>Metazoa</taxon>
        <taxon>Ecdysozoa</taxon>
        <taxon>Arthropoda</taxon>
        <taxon>Hexapoda</taxon>
        <taxon>Insecta</taxon>
        <taxon>Pterygota</taxon>
        <taxon>Neoptera</taxon>
        <taxon>Endopterygota</taxon>
        <taxon>Hymenoptera</taxon>
        <taxon>Apocrita</taxon>
        <taxon>Proctotrupomorpha</taxon>
        <taxon>Chalcidoidea</taxon>
        <taxon>Agaonidae</taxon>
        <taxon>Agaoninae</taxon>
        <taxon>Ceratosolen</taxon>
    </lineage>
</organism>